<dbReference type="Pfam" id="PF00589">
    <property type="entry name" value="Phage_integrase"/>
    <property type="match status" value="1"/>
</dbReference>
<dbReference type="SUPFAM" id="SSF56349">
    <property type="entry name" value="DNA breaking-rejoining enzymes"/>
    <property type="match status" value="1"/>
</dbReference>
<dbReference type="GO" id="GO:0015074">
    <property type="term" value="P:DNA integration"/>
    <property type="evidence" value="ECO:0007669"/>
    <property type="project" value="UniProtKB-KW"/>
</dbReference>
<evidence type="ECO:0000313" key="9">
    <source>
        <dbReference type="Proteomes" id="UP000178975"/>
    </source>
</evidence>
<comment type="similarity">
    <text evidence="1">Belongs to the 'phage' integrase family.</text>
</comment>
<evidence type="ECO:0000256" key="1">
    <source>
        <dbReference type="ARBA" id="ARBA00008857"/>
    </source>
</evidence>
<keyword evidence="3 5" id="KW-0238">DNA-binding</keyword>
<accession>A0A1F6YT46</accession>
<dbReference type="GO" id="GO:0003677">
    <property type="term" value="F:DNA binding"/>
    <property type="evidence" value="ECO:0007669"/>
    <property type="project" value="UniProtKB-UniRule"/>
</dbReference>
<dbReference type="PROSITE" id="PS51898">
    <property type="entry name" value="TYR_RECOMBINASE"/>
    <property type="match status" value="1"/>
</dbReference>
<gene>
    <name evidence="8" type="ORF">A2456_03540</name>
</gene>
<evidence type="ECO:0000259" key="7">
    <source>
        <dbReference type="PROSITE" id="PS51900"/>
    </source>
</evidence>
<dbReference type="Proteomes" id="UP000178975">
    <property type="component" value="Unassembled WGS sequence"/>
</dbReference>
<dbReference type="InterPro" id="IPR044068">
    <property type="entry name" value="CB"/>
</dbReference>
<organism evidence="8 9">
    <name type="scientific">Candidatus Nomurabacteria bacterium RIFOXYC2_FULL_36_19</name>
    <dbReference type="NCBI Taxonomy" id="1801806"/>
    <lineage>
        <taxon>Bacteria</taxon>
        <taxon>Candidatus Nomuraibacteriota</taxon>
    </lineage>
</organism>
<dbReference type="EMBL" id="MFWE01000023">
    <property type="protein sequence ID" value="OGJ09559.1"/>
    <property type="molecule type" value="Genomic_DNA"/>
</dbReference>
<evidence type="ECO:0000256" key="3">
    <source>
        <dbReference type="ARBA" id="ARBA00023125"/>
    </source>
</evidence>
<dbReference type="InterPro" id="IPR011010">
    <property type="entry name" value="DNA_brk_join_enz"/>
</dbReference>
<dbReference type="InterPro" id="IPR050090">
    <property type="entry name" value="Tyrosine_recombinase_XerCD"/>
</dbReference>
<proteinExistence type="inferred from homology"/>
<feature type="domain" description="Tyr recombinase" evidence="6">
    <location>
        <begin position="115"/>
        <end position="309"/>
    </location>
</feature>
<dbReference type="Gene3D" id="1.10.443.10">
    <property type="entry name" value="Intergrase catalytic core"/>
    <property type="match status" value="1"/>
</dbReference>
<dbReference type="InterPro" id="IPR004107">
    <property type="entry name" value="Integrase_SAM-like_N"/>
</dbReference>
<dbReference type="PROSITE" id="PS51900">
    <property type="entry name" value="CB"/>
    <property type="match status" value="1"/>
</dbReference>
<protein>
    <recommendedName>
        <fullName evidence="10">Tyrosine recombinase XerC</fullName>
    </recommendedName>
</protein>
<dbReference type="PANTHER" id="PTHR30349">
    <property type="entry name" value="PHAGE INTEGRASE-RELATED"/>
    <property type="match status" value="1"/>
</dbReference>
<dbReference type="GO" id="GO:0006310">
    <property type="term" value="P:DNA recombination"/>
    <property type="evidence" value="ECO:0007669"/>
    <property type="project" value="UniProtKB-KW"/>
</dbReference>
<evidence type="ECO:0000259" key="6">
    <source>
        <dbReference type="PROSITE" id="PS51898"/>
    </source>
</evidence>
<reference evidence="8 9" key="1">
    <citation type="journal article" date="2016" name="Nat. Commun.">
        <title>Thousands of microbial genomes shed light on interconnected biogeochemical processes in an aquifer system.</title>
        <authorList>
            <person name="Anantharaman K."/>
            <person name="Brown C.T."/>
            <person name="Hug L.A."/>
            <person name="Sharon I."/>
            <person name="Castelle C.J."/>
            <person name="Probst A.J."/>
            <person name="Thomas B.C."/>
            <person name="Singh A."/>
            <person name="Wilkins M.J."/>
            <person name="Karaoz U."/>
            <person name="Brodie E.L."/>
            <person name="Williams K.H."/>
            <person name="Hubbard S.S."/>
            <person name="Banfield J.F."/>
        </authorList>
    </citation>
    <scope>NUCLEOTIDE SEQUENCE [LARGE SCALE GENOMIC DNA]</scope>
</reference>
<evidence type="ECO:0000256" key="4">
    <source>
        <dbReference type="ARBA" id="ARBA00023172"/>
    </source>
</evidence>
<evidence type="ECO:0008006" key="10">
    <source>
        <dbReference type="Google" id="ProtNLM"/>
    </source>
</evidence>
<dbReference type="Gene3D" id="1.10.150.130">
    <property type="match status" value="1"/>
</dbReference>
<dbReference type="Pfam" id="PF02899">
    <property type="entry name" value="Phage_int_SAM_1"/>
    <property type="match status" value="1"/>
</dbReference>
<dbReference type="PANTHER" id="PTHR30349:SF41">
    <property type="entry name" value="INTEGRASE_RECOMBINASE PROTEIN MJ0367-RELATED"/>
    <property type="match status" value="1"/>
</dbReference>
<comment type="caution">
    <text evidence="8">The sequence shown here is derived from an EMBL/GenBank/DDBJ whole genome shotgun (WGS) entry which is preliminary data.</text>
</comment>
<evidence type="ECO:0000256" key="2">
    <source>
        <dbReference type="ARBA" id="ARBA00022908"/>
    </source>
</evidence>
<dbReference type="InterPro" id="IPR010998">
    <property type="entry name" value="Integrase_recombinase_N"/>
</dbReference>
<dbReference type="AlphaFoldDB" id="A0A1F6YT46"/>
<dbReference type="CDD" id="cd00798">
    <property type="entry name" value="INT_XerDC_C"/>
    <property type="match status" value="1"/>
</dbReference>
<keyword evidence="2" id="KW-0229">DNA integration</keyword>
<dbReference type="InterPro" id="IPR002104">
    <property type="entry name" value="Integrase_catalytic"/>
</dbReference>
<dbReference type="InterPro" id="IPR013762">
    <property type="entry name" value="Integrase-like_cat_sf"/>
</dbReference>
<feature type="domain" description="Core-binding (CB)" evidence="7">
    <location>
        <begin position="2"/>
        <end position="95"/>
    </location>
</feature>
<sequence length="315" mass="36212">MTSLKELKNQFLEYIEIEKGRAIRTVENYDHYLTVFIEQTKITDPKNITDEKVRDFRIWLNRQTTGKNRATGETMKKKTQNFYLIALRSFLKFLTRRNITSLPSDHIELAKVGERQIDVISIDELKRLLDAPNKEKDPERRARDKAILEMLFSTGLRVAELCSLKNDLDTHLDEFSIRGKGGKVRVVFLSDEAKKAVREYLALRKDMSDALFVQTPTSKAVGEPTKNVGLKDAEALSRRSIERIVKRYATIAGISKRVTPHVIRHVFATDLLSNGADIRSVQAMLGHANIGTTQIYTHVTDKHLRDIHKKFHNRN</sequence>
<evidence type="ECO:0000313" key="8">
    <source>
        <dbReference type="EMBL" id="OGJ09559.1"/>
    </source>
</evidence>
<evidence type="ECO:0000256" key="5">
    <source>
        <dbReference type="PROSITE-ProRule" id="PRU01248"/>
    </source>
</evidence>
<keyword evidence="4" id="KW-0233">DNA recombination</keyword>
<name>A0A1F6YT46_9BACT</name>